<dbReference type="InterPro" id="IPR004089">
    <property type="entry name" value="MCPsignal_dom"/>
</dbReference>
<dbReference type="PROSITE" id="PS50192">
    <property type="entry name" value="T_SNARE"/>
    <property type="match status" value="1"/>
</dbReference>
<dbReference type="RefSeq" id="WP_377379131.1">
    <property type="nucleotide sequence ID" value="NZ_JBHSSW010000012.1"/>
</dbReference>
<keyword evidence="6" id="KW-0812">Transmembrane</keyword>
<dbReference type="InterPro" id="IPR003660">
    <property type="entry name" value="HAMP_dom"/>
</dbReference>
<feature type="transmembrane region" description="Helical" evidence="6">
    <location>
        <begin position="12"/>
        <end position="36"/>
    </location>
</feature>
<keyword evidence="3 5" id="KW-0807">Transducer</keyword>
<evidence type="ECO:0000259" key="7">
    <source>
        <dbReference type="PROSITE" id="PS50111"/>
    </source>
</evidence>
<dbReference type="PANTHER" id="PTHR32089">
    <property type="entry name" value="METHYL-ACCEPTING CHEMOTAXIS PROTEIN MCPB"/>
    <property type="match status" value="1"/>
</dbReference>
<keyword evidence="2" id="KW-0997">Cell inner membrane</keyword>
<comment type="subcellular location">
    <subcellularLocation>
        <location evidence="1">Cell inner membrane</location>
        <topology evidence="1">Multi-pass membrane protein</topology>
    </subcellularLocation>
</comment>
<dbReference type="EMBL" id="JBHSSW010000012">
    <property type="protein sequence ID" value="MFC6198545.1"/>
    <property type="molecule type" value="Genomic_DNA"/>
</dbReference>
<evidence type="ECO:0000256" key="5">
    <source>
        <dbReference type="PROSITE-ProRule" id="PRU00284"/>
    </source>
</evidence>
<gene>
    <name evidence="10" type="ORF">ACFQDM_10655</name>
</gene>
<dbReference type="InterPro" id="IPR029151">
    <property type="entry name" value="Sensor-like_sf"/>
</dbReference>
<evidence type="ECO:0000313" key="11">
    <source>
        <dbReference type="Proteomes" id="UP001596303"/>
    </source>
</evidence>
<keyword evidence="6" id="KW-0472">Membrane</keyword>
<feature type="domain" description="T-SNARE coiled-coil homology" evidence="8">
    <location>
        <begin position="466"/>
        <end position="528"/>
    </location>
</feature>
<proteinExistence type="inferred from homology"/>
<feature type="domain" description="HAMP" evidence="9">
    <location>
        <begin position="221"/>
        <end position="274"/>
    </location>
</feature>
<sequence length="570" mass="61085">MFALKKLKLSTSIALLSTALIVCSLLVVGIITQMVISGKVRSDAIAFQNSSLRIAATVLEDNRDSFRISWNGDGNVRSVEADSIPEFEAHDLIDRIGRATGETATIFVWDEESRDFWRRTTNIIKDDGNRAVGTPLGQNGAVYPVVTRGETYRGEATILGKDYFTVYQPIETSAGDVIGILYVGVEKAEITAIVFDLMSKFGLAVIPVLILAVVASVFATRRLMLPLKDLASVTGRIADDDLEVQVPHKEREDEIGTIAESLSTLKKRLEERNELSAQQRIADQKIQERQDRIEALVASFRDRISTLLSSVTETATGLDQTAETLTVIARDSASRASETLNASDLATGNVQSVAGAAEELASSISEIRRQVSQTSDVASRATQDSRDTNSKVTSLAEAANKITEVVNLIKAIAEQTNLLALNATIEAARAGEAGKGFAVVASEVKELANQTSKATEDISEQISAIQFATEDSVKAIAGISGVIEEINNYTSAIASAIEQQGAATTEISENVQRAAAGTTSVSGNMSELNQSVSETTRSATTVLDSAAALSQRTNELTREVDDFLKQVMAA</sequence>
<dbReference type="Pfam" id="PF00015">
    <property type="entry name" value="MCPsignal"/>
    <property type="match status" value="1"/>
</dbReference>
<evidence type="ECO:0000256" key="4">
    <source>
        <dbReference type="ARBA" id="ARBA00029447"/>
    </source>
</evidence>
<reference evidence="11" key="1">
    <citation type="journal article" date="2019" name="Int. J. Syst. Evol. Microbiol.">
        <title>The Global Catalogue of Microorganisms (GCM) 10K type strain sequencing project: providing services to taxonomists for standard genome sequencing and annotation.</title>
        <authorList>
            <consortium name="The Broad Institute Genomics Platform"/>
            <consortium name="The Broad Institute Genome Sequencing Center for Infectious Disease"/>
            <person name="Wu L."/>
            <person name="Ma J."/>
        </authorList>
    </citation>
    <scope>NUCLEOTIDE SEQUENCE [LARGE SCALE GENOMIC DNA]</scope>
    <source>
        <strain evidence="11">CGMCC-1.15741</strain>
    </source>
</reference>
<dbReference type="PRINTS" id="PR00260">
    <property type="entry name" value="CHEMTRNSDUCR"/>
</dbReference>
<evidence type="ECO:0000256" key="3">
    <source>
        <dbReference type="ARBA" id="ARBA00023224"/>
    </source>
</evidence>
<dbReference type="InterPro" id="IPR000727">
    <property type="entry name" value="T_SNARE_dom"/>
</dbReference>
<organism evidence="10 11">
    <name type="scientific">Ponticaulis profundi</name>
    <dbReference type="NCBI Taxonomy" id="2665222"/>
    <lineage>
        <taxon>Bacteria</taxon>
        <taxon>Pseudomonadati</taxon>
        <taxon>Pseudomonadota</taxon>
        <taxon>Alphaproteobacteria</taxon>
        <taxon>Hyphomonadales</taxon>
        <taxon>Hyphomonadaceae</taxon>
        <taxon>Ponticaulis</taxon>
    </lineage>
</organism>
<dbReference type="SMART" id="SM00304">
    <property type="entry name" value="HAMP"/>
    <property type="match status" value="1"/>
</dbReference>
<dbReference type="SUPFAM" id="SSF103190">
    <property type="entry name" value="Sensory domain-like"/>
    <property type="match status" value="1"/>
</dbReference>
<feature type="transmembrane region" description="Helical" evidence="6">
    <location>
        <begin position="201"/>
        <end position="220"/>
    </location>
</feature>
<feature type="domain" description="Methyl-accepting transducer" evidence="7">
    <location>
        <begin position="314"/>
        <end position="550"/>
    </location>
</feature>
<dbReference type="Proteomes" id="UP001596303">
    <property type="component" value="Unassembled WGS sequence"/>
</dbReference>
<dbReference type="Gene3D" id="6.10.340.10">
    <property type="match status" value="1"/>
</dbReference>
<evidence type="ECO:0000259" key="9">
    <source>
        <dbReference type="PROSITE" id="PS50885"/>
    </source>
</evidence>
<evidence type="ECO:0000256" key="1">
    <source>
        <dbReference type="ARBA" id="ARBA00004429"/>
    </source>
</evidence>
<comment type="similarity">
    <text evidence="4">Belongs to the methyl-accepting chemotaxis (MCP) protein family.</text>
</comment>
<evidence type="ECO:0000256" key="2">
    <source>
        <dbReference type="ARBA" id="ARBA00022519"/>
    </source>
</evidence>
<keyword evidence="11" id="KW-1185">Reference proteome</keyword>
<evidence type="ECO:0000256" key="6">
    <source>
        <dbReference type="SAM" id="Phobius"/>
    </source>
</evidence>
<evidence type="ECO:0000313" key="10">
    <source>
        <dbReference type="EMBL" id="MFC6198545.1"/>
    </source>
</evidence>
<accession>A0ABW1SA43</accession>
<dbReference type="PANTHER" id="PTHR32089:SF112">
    <property type="entry name" value="LYSOZYME-LIKE PROTEIN-RELATED"/>
    <property type="match status" value="1"/>
</dbReference>
<dbReference type="Pfam" id="PF00672">
    <property type="entry name" value="HAMP"/>
    <property type="match status" value="1"/>
</dbReference>
<dbReference type="SUPFAM" id="SSF58104">
    <property type="entry name" value="Methyl-accepting chemotaxis protein (MCP) signaling domain"/>
    <property type="match status" value="1"/>
</dbReference>
<dbReference type="CDD" id="cd06225">
    <property type="entry name" value="HAMP"/>
    <property type="match status" value="1"/>
</dbReference>
<evidence type="ECO:0000259" key="8">
    <source>
        <dbReference type="PROSITE" id="PS50192"/>
    </source>
</evidence>
<keyword evidence="2" id="KW-1003">Cell membrane</keyword>
<dbReference type="Pfam" id="PF17201">
    <property type="entry name" value="Cache_3-Cache_2"/>
    <property type="match status" value="1"/>
</dbReference>
<keyword evidence="6" id="KW-1133">Transmembrane helix</keyword>
<dbReference type="PROSITE" id="PS50111">
    <property type="entry name" value="CHEMOTAXIS_TRANSDUC_2"/>
    <property type="match status" value="1"/>
</dbReference>
<comment type="caution">
    <text evidence="10">The sequence shown here is derived from an EMBL/GenBank/DDBJ whole genome shotgun (WGS) entry which is preliminary data.</text>
</comment>
<dbReference type="Gene3D" id="1.10.287.950">
    <property type="entry name" value="Methyl-accepting chemotaxis protein"/>
    <property type="match status" value="1"/>
</dbReference>
<protein>
    <submittedName>
        <fullName evidence="10">Methyl-accepting chemotaxis protein</fullName>
    </submittedName>
</protein>
<dbReference type="PROSITE" id="PS50885">
    <property type="entry name" value="HAMP"/>
    <property type="match status" value="1"/>
</dbReference>
<dbReference type="InterPro" id="IPR033462">
    <property type="entry name" value="Cache_3-Cache_2"/>
</dbReference>
<name>A0ABW1SA43_9PROT</name>
<dbReference type="InterPro" id="IPR004090">
    <property type="entry name" value="Chemotax_Me-accpt_rcpt"/>
</dbReference>
<dbReference type="SMART" id="SM00283">
    <property type="entry name" value="MA"/>
    <property type="match status" value="1"/>
</dbReference>